<comment type="caution">
    <text evidence="9">The sequence shown here is derived from an EMBL/GenBank/DDBJ whole genome shotgun (WGS) entry which is preliminary data.</text>
</comment>
<feature type="transmembrane region" description="Helical" evidence="7">
    <location>
        <begin position="102"/>
        <end position="126"/>
    </location>
</feature>
<gene>
    <name evidence="9" type="ORF">B5P45_12225</name>
</gene>
<dbReference type="PANTHER" id="PTHR43163">
    <property type="entry name" value="DIPEPTIDE TRANSPORT SYSTEM PERMEASE PROTEIN DPPB-RELATED"/>
    <property type="match status" value="1"/>
</dbReference>
<dbReference type="SUPFAM" id="SSF161098">
    <property type="entry name" value="MetI-like"/>
    <property type="match status" value="1"/>
</dbReference>
<evidence type="ECO:0000256" key="6">
    <source>
        <dbReference type="ARBA" id="ARBA00023136"/>
    </source>
</evidence>
<dbReference type="CDD" id="cd06261">
    <property type="entry name" value="TM_PBP2"/>
    <property type="match status" value="1"/>
</dbReference>
<dbReference type="GO" id="GO:0005886">
    <property type="term" value="C:plasma membrane"/>
    <property type="evidence" value="ECO:0007669"/>
    <property type="project" value="UniProtKB-SubCell"/>
</dbReference>
<protein>
    <submittedName>
        <fullName evidence="9">Peptide ABC transporter permease</fullName>
    </submittedName>
</protein>
<keyword evidence="6 7" id="KW-0472">Membrane</keyword>
<keyword evidence="2 7" id="KW-0813">Transport</keyword>
<dbReference type="OrthoDB" id="9807402at2"/>
<dbReference type="InterPro" id="IPR035906">
    <property type="entry name" value="MetI-like_sf"/>
</dbReference>
<organism evidence="9 10">
    <name type="scientific">Phyllobacterium zundukense</name>
    <dbReference type="NCBI Taxonomy" id="1867719"/>
    <lineage>
        <taxon>Bacteria</taxon>
        <taxon>Pseudomonadati</taxon>
        <taxon>Pseudomonadota</taxon>
        <taxon>Alphaproteobacteria</taxon>
        <taxon>Hyphomicrobiales</taxon>
        <taxon>Phyllobacteriaceae</taxon>
        <taxon>Phyllobacterium</taxon>
    </lineage>
</organism>
<keyword evidence="4 7" id="KW-0812">Transmembrane</keyword>
<dbReference type="EMBL" id="MZMT01000028">
    <property type="protein sequence ID" value="PIO44620.1"/>
    <property type="molecule type" value="Genomic_DNA"/>
</dbReference>
<feature type="transmembrane region" description="Helical" evidence="7">
    <location>
        <begin position="167"/>
        <end position="187"/>
    </location>
</feature>
<evidence type="ECO:0000313" key="10">
    <source>
        <dbReference type="Proteomes" id="UP000232163"/>
    </source>
</evidence>
<feature type="transmembrane region" description="Helical" evidence="7">
    <location>
        <begin position="138"/>
        <end position="161"/>
    </location>
</feature>
<feature type="transmembrane region" description="Helical" evidence="7">
    <location>
        <begin position="271"/>
        <end position="294"/>
    </location>
</feature>
<evidence type="ECO:0000256" key="4">
    <source>
        <dbReference type="ARBA" id="ARBA00022692"/>
    </source>
</evidence>
<dbReference type="AlphaFoldDB" id="A0A2N9VYQ2"/>
<evidence type="ECO:0000259" key="8">
    <source>
        <dbReference type="PROSITE" id="PS50928"/>
    </source>
</evidence>
<evidence type="ECO:0000256" key="3">
    <source>
        <dbReference type="ARBA" id="ARBA00022475"/>
    </source>
</evidence>
<comment type="similarity">
    <text evidence="7">Belongs to the binding-protein-dependent transport system permease family.</text>
</comment>
<sequence>MMAVATYLSHLGRSVLLIAAVSILVFLMVRVVPGDAVDVLAIQGGLTQEQSEAMREDLGLTASWLEQYRNWLLGALRGDLGSSLRYRVPAADLLVNALPVTMALAGASVLLGLVLGVVTALLATLWPRSVFVPLVDVLNIWSIAVPTFCSGLLAVLVFSLWLGWLPVIGNFIVPIVILGVDAAGQIVKPLHEELKELGTAPHIRTARAKGLSPARILLAHILPSTAPLLLAMISVVSASFIGGVLTMEVLFGLPGIGSLTFNSISGRDYPLIQAVVLFLAIAVILINFATDLVLRLIDPRPEH</sequence>
<dbReference type="Gene3D" id="1.10.3720.10">
    <property type="entry name" value="MetI-like"/>
    <property type="match status" value="1"/>
</dbReference>
<evidence type="ECO:0000256" key="1">
    <source>
        <dbReference type="ARBA" id="ARBA00004651"/>
    </source>
</evidence>
<keyword evidence="5 7" id="KW-1133">Transmembrane helix</keyword>
<dbReference type="Pfam" id="PF00528">
    <property type="entry name" value="BPD_transp_1"/>
    <property type="match status" value="1"/>
</dbReference>
<keyword evidence="10" id="KW-1185">Reference proteome</keyword>
<accession>A0A2N9VYQ2</accession>
<name>A0A2N9VYQ2_9HYPH</name>
<dbReference type="KEGG" id="pht:BLM14_26065"/>
<dbReference type="InterPro" id="IPR000515">
    <property type="entry name" value="MetI-like"/>
</dbReference>
<evidence type="ECO:0000256" key="7">
    <source>
        <dbReference type="RuleBase" id="RU363032"/>
    </source>
</evidence>
<feature type="transmembrane region" description="Helical" evidence="7">
    <location>
        <begin position="228"/>
        <end position="251"/>
    </location>
</feature>
<dbReference type="PROSITE" id="PS50928">
    <property type="entry name" value="ABC_TM1"/>
    <property type="match status" value="1"/>
</dbReference>
<dbReference type="PANTHER" id="PTHR43163:SF6">
    <property type="entry name" value="DIPEPTIDE TRANSPORT SYSTEM PERMEASE PROTEIN DPPB-RELATED"/>
    <property type="match status" value="1"/>
</dbReference>
<comment type="subcellular location">
    <subcellularLocation>
        <location evidence="1 7">Cell membrane</location>
        <topology evidence="1 7">Multi-pass membrane protein</topology>
    </subcellularLocation>
</comment>
<proteinExistence type="inferred from homology"/>
<dbReference type="RefSeq" id="WP_100003086.1">
    <property type="nucleotide sequence ID" value="NZ_CP017943.1"/>
</dbReference>
<keyword evidence="3" id="KW-1003">Cell membrane</keyword>
<evidence type="ECO:0000256" key="5">
    <source>
        <dbReference type="ARBA" id="ARBA00022989"/>
    </source>
</evidence>
<dbReference type="GO" id="GO:0055085">
    <property type="term" value="P:transmembrane transport"/>
    <property type="evidence" value="ECO:0007669"/>
    <property type="project" value="InterPro"/>
</dbReference>
<dbReference type="Proteomes" id="UP000232163">
    <property type="component" value="Unassembled WGS sequence"/>
</dbReference>
<evidence type="ECO:0000313" key="9">
    <source>
        <dbReference type="EMBL" id="PIO44620.1"/>
    </source>
</evidence>
<feature type="domain" description="ABC transmembrane type-1" evidence="8">
    <location>
        <begin position="98"/>
        <end position="290"/>
    </location>
</feature>
<reference evidence="10" key="1">
    <citation type="journal article" date="2017" name="Int J Environ Stud">
        <title>Does the Miocene-Pliocene relict legume Oxytropis triphylla form nitrogen-fixing nodules with a combination of bacterial strains?</title>
        <authorList>
            <person name="Safronova V."/>
            <person name="Belimov A."/>
            <person name="Sazanova A."/>
            <person name="Kuznetsova I."/>
            <person name="Popova J."/>
            <person name="Andronov E."/>
            <person name="Verkhozina A."/>
            <person name="Tikhonovich I."/>
        </authorList>
    </citation>
    <scope>NUCLEOTIDE SEQUENCE [LARGE SCALE GENOMIC DNA]</scope>
    <source>
        <strain evidence="10">Tri-38</strain>
    </source>
</reference>
<feature type="transmembrane region" description="Helical" evidence="7">
    <location>
        <begin position="12"/>
        <end position="32"/>
    </location>
</feature>
<evidence type="ECO:0000256" key="2">
    <source>
        <dbReference type="ARBA" id="ARBA00022448"/>
    </source>
</evidence>